<sequence length="265" mass="27423">MTVQSDFGRIGTFEDFGGYEATQTISDATVIRLKDLSLVAISGNVAYINTVDESGGVASFSGDGSAAGGVAIYGAPSIPSSNGTLSMEARFKGSSATDLRVFCGWQETVSAAEPVNPFTLSGTTLTANNGGNVVGFYTDTSADVDDYRFMSSLDGTASTTAALSDAIDGSTTLGTLGIRAVATITADSWVVCRVEIDVAGNAEGWCGAAGMANQNGLTRVARMESGTLDADAVYFPMLHLVAAAGGDPLLKTDYFTWKGSRDWNF</sequence>
<comment type="caution">
    <text evidence="1">The sequence shown here is derived from an EMBL/GenBank/DDBJ whole genome shotgun (WGS) entry which is preliminary data.</text>
</comment>
<organism evidence="1">
    <name type="scientific">marine sediment metagenome</name>
    <dbReference type="NCBI Taxonomy" id="412755"/>
    <lineage>
        <taxon>unclassified sequences</taxon>
        <taxon>metagenomes</taxon>
        <taxon>ecological metagenomes</taxon>
    </lineage>
</organism>
<protein>
    <submittedName>
        <fullName evidence="1">Uncharacterized protein</fullName>
    </submittedName>
</protein>
<evidence type="ECO:0000313" key="1">
    <source>
        <dbReference type="EMBL" id="KKN06321.1"/>
    </source>
</evidence>
<reference evidence="1" key="1">
    <citation type="journal article" date="2015" name="Nature">
        <title>Complex archaea that bridge the gap between prokaryotes and eukaryotes.</title>
        <authorList>
            <person name="Spang A."/>
            <person name="Saw J.H."/>
            <person name="Jorgensen S.L."/>
            <person name="Zaremba-Niedzwiedzka K."/>
            <person name="Martijn J."/>
            <person name="Lind A.E."/>
            <person name="van Eijk R."/>
            <person name="Schleper C."/>
            <person name="Guy L."/>
            <person name="Ettema T.J."/>
        </authorList>
    </citation>
    <scope>NUCLEOTIDE SEQUENCE</scope>
</reference>
<dbReference type="AlphaFoldDB" id="A0A0F9PZ94"/>
<accession>A0A0F9PZ94</accession>
<gene>
    <name evidence="1" type="ORF">LCGC14_1078480</name>
</gene>
<name>A0A0F9PZ94_9ZZZZ</name>
<proteinExistence type="predicted"/>
<dbReference type="EMBL" id="LAZR01004704">
    <property type="protein sequence ID" value="KKN06321.1"/>
    <property type="molecule type" value="Genomic_DNA"/>
</dbReference>